<dbReference type="GO" id="GO:0051607">
    <property type="term" value="P:defense response to virus"/>
    <property type="evidence" value="ECO:0007669"/>
    <property type="project" value="UniProtKB-KW"/>
</dbReference>
<organism evidence="2 3">
    <name type="scientific">Thermodesulfobium narugense DSM 14796</name>
    <dbReference type="NCBI Taxonomy" id="747365"/>
    <lineage>
        <taxon>Bacteria</taxon>
        <taxon>Pseudomonadati</taxon>
        <taxon>Thermodesulfobiota</taxon>
        <taxon>Thermodesulfobiia</taxon>
        <taxon>Thermodesulfobiales</taxon>
        <taxon>Thermodesulfobiaceae</taxon>
        <taxon>Thermodesulfobium</taxon>
    </lineage>
</organism>
<dbReference type="InterPro" id="IPR013422">
    <property type="entry name" value="CRISPR-assoc_prot_Cas5_N"/>
</dbReference>
<sequence>MKVLSFEIFGDYGHFRKFYTTSSPLTFAFPPFSTIAGMLGAICGVDKNDYLNVFGYDKCKIGLKIVNPIRKVRLGINYINTKDNLWRPIKKGRHEPRTQIRVEFLKNPRYRIFVYHENEKWMDKLSSFLKEHKCFFTLSLGLSELIANFMFKGYYSAERFSNLKDEIATPVGLSKVVNNEFIFEENKKYFKERIPIEMNQERIVKFFDDFIFEPNGKTIKCKVQEFYKLESGENIVFF</sequence>
<dbReference type="InterPro" id="IPR021124">
    <property type="entry name" value="CRISPR-assoc_prot_Cas5"/>
</dbReference>
<protein>
    <submittedName>
        <fullName evidence="2">CRISPR-associated protein Cas5, Hmari subtype</fullName>
    </submittedName>
</protein>
<dbReference type="Gene3D" id="3.30.70.2660">
    <property type="match status" value="1"/>
</dbReference>
<dbReference type="eggNOG" id="COG1688">
    <property type="taxonomic scope" value="Bacteria"/>
</dbReference>
<dbReference type="EMBL" id="CP002690">
    <property type="protein sequence ID" value="AEE14450.1"/>
    <property type="molecule type" value="Genomic_DNA"/>
</dbReference>
<evidence type="ECO:0000313" key="2">
    <source>
        <dbReference type="EMBL" id="AEE14450.1"/>
    </source>
</evidence>
<keyword evidence="1" id="KW-0051">Antiviral defense</keyword>
<dbReference type="STRING" id="747365.Thena_0817"/>
<dbReference type="GO" id="GO:0043571">
    <property type="term" value="P:maintenance of CRISPR repeat elements"/>
    <property type="evidence" value="ECO:0007669"/>
    <property type="project" value="InterPro"/>
</dbReference>
<accession>M1E7F9</accession>
<dbReference type="OrthoDB" id="1805474at2"/>
<dbReference type="KEGG" id="tnr:Thena_0817"/>
<dbReference type="AlphaFoldDB" id="M1E7F9"/>
<gene>
    <name evidence="2" type="ORF">Thena_0817</name>
</gene>
<evidence type="ECO:0000256" key="1">
    <source>
        <dbReference type="ARBA" id="ARBA00023118"/>
    </source>
</evidence>
<evidence type="ECO:0000313" key="3">
    <source>
        <dbReference type="Proteomes" id="UP000011765"/>
    </source>
</evidence>
<proteinExistence type="predicted"/>
<dbReference type="HOGENOM" id="CLU_090888_1_0_9"/>
<dbReference type="InterPro" id="IPR013421">
    <property type="entry name" value="CRISPR-assoc_prot_Cas5_HALMA"/>
</dbReference>
<dbReference type="RefSeq" id="WP_013756175.1">
    <property type="nucleotide sequence ID" value="NC_015499.1"/>
</dbReference>
<dbReference type="NCBIfam" id="TIGR02592">
    <property type="entry name" value="cas_Cas5h"/>
    <property type="match status" value="1"/>
</dbReference>
<reference evidence="2 3" key="1">
    <citation type="submission" date="2011-04" db="EMBL/GenBank/DDBJ databases">
        <title>The complete genome of Thermodesulfobium narugense DSM 14796.</title>
        <authorList>
            <consortium name="US DOE Joint Genome Institute (JGI-PGF)"/>
            <person name="Lucas S."/>
            <person name="Han J."/>
            <person name="Lapidus A."/>
            <person name="Bruce D."/>
            <person name="Goodwin L."/>
            <person name="Pitluck S."/>
            <person name="Peters L."/>
            <person name="Kyrpides N."/>
            <person name="Mavromatis K."/>
            <person name="Pagani I."/>
            <person name="Ivanova N."/>
            <person name="Ovchinnikova G."/>
            <person name="Zhang X."/>
            <person name="Saunders L."/>
            <person name="Detter J.C."/>
            <person name="Tapia R."/>
            <person name="Han C."/>
            <person name="Land M."/>
            <person name="Hauser L."/>
            <person name="Markowitz V."/>
            <person name="Cheng J.-F."/>
            <person name="Hugenholtz P."/>
            <person name="Woyke T."/>
            <person name="Wu D."/>
            <person name="Spring S."/>
            <person name="Schroeder M."/>
            <person name="Brambilla E."/>
            <person name="Klenk H.-P."/>
            <person name="Eisen J.A."/>
        </authorList>
    </citation>
    <scope>NUCLEOTIDE SEQUENCE [LARGE SCALE GENOMIC DNA]</scope>
    <source>
        <strain evidence="2 3">DSM 14796</strain>
    </source>
</reference>
<dbReference type="Proteomes" id="UP000011765">
    <property type="component" value="Chromosome"/>
</dbReference>
<dbReference type="Pfam" id="PF09704">
    <property type="entry name" value="Cas_Cas5d"/>
    <property type="match status" value="1"/>
</dbReference>
<name>M1E7F9_9BACT</name>
<keyword evidence="3" id="KW-1185">Reference proteome</keyword>
<dbReference type="NCBIfam" id="TIGR02593">
    <property type="entry name" value="CRISPR_cas5"/>
    <property type="match status" value="1"/>
</dbReference>